<feature type="compositionally biased region" description="Polar residues" evidence="1">
    <location>
        <begin position="117"/>
        <end position="138"/>
    </location>
</feature>
<dbReference type="Proteomes" id="UP001165090">
    <property type="component" value="Unassembled WGS sequence"/>
</dbReference>
<organism evidence="2 3">
    <name type="scientific">Volvox africanus</name>
    <dbReference type="NCBI Taxonomy" id="51714"/>
    <lineage>
        <taxon>Eukaryota</taxon>
        <taxon>Viridiplantae</taxon>
        <taxon>Chlorophyta</taxon>
        <taxon>core chlorophytes</taxon>
        <taxon>Chlorophyceae</taxon>
        <taxon>CS clade</taxon>
        <taxon>Chlamydomonadales</taxon>
        <taxon>Volvocaceae</taxon>
        <taxon>Volvox</taxon>
    </lineage>
</organism>
<dbReference type="EMBL" id="BSDZ01000078">
    <property type="protein sequence ID" value="GLI67006.1"/>
    <property type="molecule type" value="Genomic_DNA"/>
</dbReference>
<feature type="non-terminal residue" evidence="2">
    <location>
        <position position="138"/>
    </location>
</feature>
<feature type="compositionally biased region" description="Basic residues" evidence="1">
    <location>
        <begin position="90"/>
        <end position="103"/>
    </location>
</feature>
<proteinExistence type="predicted"/>
<reference evidence="2 3" key="1">
    <citation type="journal article" date="2023" name="IScience">
        <title>Expanded male sex-determining region conserved during the evolution of homothallism in the green alga Volvox.</title>
        <authorList>
            <person name="Yamamoto K."/>
            <person name="Matsuzaki R."/>
            <person name="Mahakham W."/>
            <person name="Heman W."/>
            <person name="Sekimoto H."/>
            <person name="Kawachi M."/>
            <person name="Minakuchi Y."/>
            <person name="Toyoda A."/>
            <person name="Nozaki H."/>
        </authorList>
    </citation>
    <scope>NUCLEOTIDE SEQUENCE [LARGE SCALE GENOMIC DNA]</scope>
    <source>
        <strain evidence="2 3">NIES-4468</strain>
    </source>
</reference>
<evidence type="ECO:0000313" key="2">
    <source>
        <dbReference type="EMBL" id="GLI67006.1"/>
    </source>
</evidence>
<sequence length="138" mass="15192">MWTKASRGCRCRMERPDRVSRALNFLQSRGGVQTTTKSLEMPRQPQARAASDGTAPRDLDDSEVGTYEQQFEGDDLDPKQLQEAAGQKKGILRRLLNKFKRKLNSGGASGGPRHPTSPKQTPRSPTRRSPSAVKSATA</sequence>
<protein>
    <submittedName>
        <fullName evidence="2">Uncharacterized protein</fullName>
    </submittedName>
</protein>
<evidence type="ECO:0000256" key="1">
    <source>
        <dbReference type="SAM" id="MobiDB-lite"/>
    </source>
</evidence>
<name>A0ABQ5SAX8_9CHLO</name>
<gene>
    <name evidence="2" type="ORF">VaNZ11_011102</name>
</gene>
<keyword evidence="3" id="KW-1185">Reference proteome</keyword>
<comment type="caution">
    <text evidence="2">The sequence shown here is derived from an EMBL/GenBank/DDBJ whole genome shotgun (WGS) entry which is preliminary data.</text>
</comment>
<feature type="region of interest" description="Disordered" evidence="1">
    <location>
        <begin position="25"/>
        <end position="138"/>
    </location>
</feature>
<evidence type="ECO:0000313" key="3">
    <source>
        <dbReference type="Proteomes" id="UP001165090"/>
    </source>
</evidence>
<feature type="compositionally biased region" description="Polar residues" evidence="1">
    <location>
        <begin position="25"/>
        <end position="38"/>
    </location>
</feature>
<accession>A0ABQ5SAX8</accession>